<feature type="region of interest" description="Disordered" evidence="5">
    <location>
        <begin position="334"/>
        <end position="359"/>
    </location>
</feature>
<dbReference type="InterPro" id="IPR000330">
    <property type="entry name" value="SNF2_N"/>
</dbReference>
<evidence type="ECO:0000256" key="3">
    <source>
        <dbReference type="ARBA" id="ARBA00022840"/>
    </source>
</evidence>
<dbReference type="Pfam" id="PF00271">
    <property type="entry name" value="Helicase_C"/>
    <property type="match status" value="1"/>
</dbReference>
<dbReference type="CDD" id="cd18793">
    <property type="entry name" value="SF2_C_SNF"/>
    <property type="match status" value="1"/>
</dbReference>
<dbReference type="PROSITE" id="PS51192">
    <property type="entry name" value="HELICASE_ATP_BIND_1"/>
    <property type="match status" value="1"/>
</dbReference>
<dbReference type="SMART" id="SM00487">
    <property type="entry name" value="DEXDc"/>
    <property type="match status" value="1"/>
</dbReference>
<keyword evidence="1" id="KW-0547">Nucleotide-binding</keyword>
<dbReference type="PANTHER" id="PTHR45626:SF50">
    <property type="entry name" value="TRANSCRIPTION TERMINATION FACTOR 2"/>
    <property type="match status" value="1"/>
</dbReference>
<evidence type="ECO:0000256" key="4">
    <source>
        <dbReference type="SAM" id="Coils"/>
    </source>
</evidence>
<dbReference type="InterPro" id="IPR050628">
    <property type="entry name" value="SNF2_RAD54_helicase_TF"/>
</dbReference>
<evidence type="ECO:0000256" key="1">
    <source>
        <dbReference type="ARBA" id="ARBA00022741"/>
    </source>
</evidence>
<reference evidence="9" key="1">
    <citation type="submission" date="2025-08" db="UniProtKB">
        <authorList>
            <consortium name="RefSeq"/>
        </authorList>
    </citation>
    <scope>IDENTIFICATION</scope>
</reference>
<dbReference type="InterPro" id="IPR001650">
    <property type="entry name" value="Helicase_C-like"/>
</dbReference>
<evidence type="ECO:0000313" key="8">
    <source>
        <dbReference type="Proteomes" id="UP000694888"/>
    </source>
</evidence>
<accession>A0ABM0K2P2</accession>
<organism evidence="8 9">
    <name type="scientific">Aplysia californica</name>
    <name type="common">California sea hare</name>
    <dbReference type="NCBI Taxonomy" id="6500"/>
    <lineage>
        <taxon>Eukaryota</taxon>
        <taxon>Metazoa</taxon>
        <taxon>Spiralia</taxon>
        <taxon>Lophotrochozoa</taxon>
        <taxon>Mollusca</taxon>
        <taxon>Gastropoda</taxon>
        <taxon>Heterobranchia</taxon>
        <taxon>Euthyneura</taxon>
        <taxon>Tectipleura</taxon>
        <taxon>Aplysiida</taxon>
        <taxon>Aplysioidea</taxon>
        <taxon>Aplysiidae</taxon>
        <taxon>Aplysia</taxon>
    </lineage>
</organism>
<dbReference type="InterPro" id="IPR038718">
    <property type="entry name" value="SNF2-like_sf"/>
</dbReference>
<feature type="compositionally biased region" description="Polar residues" evidence="5">
    <location>
        <begin position="110"/>
        <end position="122"/>
    </location>
</feature>
<dbReference type="Gene3D" id="3.40.50.10810">
    <property type="entry name" value="Tandem AAA-ATPase domain"/>
    <property type="match status" value="1"/>
</dbReference>
<dbReference type="RefSeq" id="XP_005107364.1">
    <property type="nucleotide sequence ID" value="XM_005107307.3"/>
</dbReference>
<dbReference type="SMART" id="SM00490">
    <property type="entry name" value="HELICc"/>
    <property type="match status" value="1"/>
</dbReference>
<feature type="compositionally biased region" description="Basic and acidic residues" evidence="5">
    <location>
        <begin position="158"/>
        <end position="168"/>
    </location>
</feature>
<evidence type="ECO:0000256" key="5">
    <source>
        <dbReference type="SAM" id="MobiDB-lite"/>
    </source>
</evidence>
<dbReference type="Gene3D" id="3.40.50.300">
    <property type="entry name" value="P-loop containing nucleotide triphosphate hydrolases"/>
    <property type="match status" value="1"/>
</dbReference>
<dbReference type="Pfam" id="PF00176">
    <property type="entry name" value="SNF2-rel_dom"/>
    <property type="match status" value="1"/>
</dbReference>
<dbReference type="PROSITE" id="PS51194">
    <property type="entry name" value="HELICASE_CTER"/>
    <property type="match status" value="1"/>
</dbReference>
<feature type="domain" description="Helicase ATP-binding" evidence="6">
    <location>
        <begin position="516"/>
        <end position="732"/>
    </location>
</feature>
<dbReference type="InterPro" id="IPR014001">
    <property type="entry name" value="Helicase_ATP-bd"/>
</dbReference>
<feature type="region of interest" description="Disordered" evidence="5">
    <location>
        <begin position="817"/>
        <end position="855"/>
    </location>
</feature>
<dbReference type="GeneID" id="101849956"/>
<dbReference type="Proteomes" id="UP000694888">
    <property type="component" value="Unplaced"/>
</dbReference>
<feature type="compositionally biased region" description="Basic and acidic residues" evidence="5">
    <location>
        <begin position="81"/>
        <end position="107"/>
    </location>
</feature>
<proteinExistence type="predicted"/>
<dbReference type="PANTHER" id="PTHR45626">
    <property type="entry name" value="TRANSCRIPTION TERMINATION FACTOR 2-RELATED"/>
    <property type="match status" value="1"/>
</dbReference>
<keyword evidence="4" id="KW-0175">Coiled coil</keyword>
<evidence type="ECO:0000259" key="6">
    <source>
        <dbReference type="PROSITE" id="PS51192"/>
    </source>
</evidence>
<feature type="region of interest" description="Disordered" evidence="5">
    <location>
        <begin position="79"/>
        <end position="212"/>
    </location>
</feature>
<feature type="coiled-coil region" evidence="4">
    <location>
        <begin position="229"/>
        <end position="256"/>
    </location>
</feature>
<evidence type="ECO:0000259" key="7">
    <source>
        <dbReference type="PROSITE" id="PS51194"/>
    </source>
</evidence>
<dbReference type="InterPro" id="IPR049730">
    <property type="entry name" value="SNF2/RAD54-like_C"/>
</dbReference>
<dbReference type="SUPFAM" id="SSF52540">
    <property type="entry name" value="P-loop containing nucleoside triphosphate hydrolases"/>
    <property type="match status" value="2"/>
</dbReference>
<gene>
    <name evidence="9" type="primary">LOC101849956</name>
</gene>
<feature type="region of interest" description="Disordered" evidence="5">
    <location>
        <begin position="397"/>
        <end position="419"/>
    </location>
</feature>
<feature type="compositionally biased region" description="Basic and acidic residues" evidence="5">
    <location>
        <begin position="178"/>
        <end position="189"/>
    </location>
</feature>
<evidence type="ECO:0000256" key="2">
    <source>
        <dbReference type="ARBA" id="ARBA00022801"/>
    </source>
</evidence>
<keyword evidence="3" id="KW-0067">ATP-binding</keyword>
<feature type="region of interest" description="Disordered" evidence="5">
    <location>
        <begin position="638"/>
        <end position="666"/>
    </location>
</feature>
<feature type="domain" description="Helicase C-terminal" evidence="7">
    <location>
        <begin position="931"/>
        <end position="1097"/>
    </location>
</feature>
<evidence type="ECO:0000313" key="9">
    <source>
        <dbReference type="RefSeq" id="XP_005107364.1"/>
    </source>
</evidence>
<protein>
    <submittedName>
        <fullName evidence="9">Transcription termination factor 2</fullName>
    </submittedName>
</protein>
<keyword evidence="8" id="KW-1185">Reference proteome</keyword>
<sequence length="1105" mass="122930">MDLNMQDSKGLKMRPADFGNRLTLKKTTIAVKKDNASGDDEFDKKELNKETVASHLGADTNNTPKECLKDNTAKTALFASNHEKKDMPMGVRPKESDNMWVRRDEKSIPGNMQKQDGGSRVQQYHKVVPPKPTTDTKTVQKISKQPESDLLKITPSESKTERNEEAKSKTGANYANDVRPKESSAKELSKSSMKQSHHRDDSGPTIGLKSDDHGLKIKSGVSVPQRIDVAHLLKQKDSFEIELQQIQSRLKGIKLDCLPDNGKRIIDSIEAKKQNIRKIDQQIEVYMSSAKQSQGVGQSGAVPMKNSGDGAKVSDRSTSAVDTQVNRVPVSRVMEPVPHSGNDLKTVSSSSRHKVIHPPQLGTQGKQVIVVKKGDASAASVQGKQVFVVKKGPSSQVQMSNSGVLPSAHGSSGGVSMAPGPQRQAILVQQSVPHLSHLPLHLQQFFAANPQAMTLYGGRMTAQRLREVGSITTEAIDKLHKQLETCPSDETETPDPAGLNVTLMPHQRHALAWLSWREQQHPPGGILADDMGLGKTLTTISHILRLKQAREEATDDEWQSRDKEVEKLNKAIKKSKATLIIAPASLIHQWGKEIERRCRRGSLKFHLYHGPTRETNIKRLTDNDIVITSYSIVAKEVGQDKSESAEQPATDGAGEEQEDADGPSKQSELPLLLRIGWERIILDEGHNIKNHKSVTAMSVCRLRAAYRFVLTGTPIQNNLLDMYSLLRFLRFSPFDELKVWKRHIDSGRGDTKRLNTIVKALLLRRTKEDTCKEGKPIVDLPNRSSQTIDVHLSEEERRVYDKLFRRTQRRVQEYIQRHEEKGSGVSGHSRSLEGAPAHGTPLDREAQKFGPSATRSTGSDLLVLLLRLRQCCSHLSLMKEQVDTESLETDGIELTLEEQMRSLTLGDFTDEKKEENAPLASKFDKKAMSTKLKCVLDKIQTVSSADSSKKGDKCVIVSQWTQMLEIVGHHLSRVGILYSVIQGNIPAKKRMDIVDDFNSNPRGAKVMLVSLRAGGVGLNLIGGNHLFLLDNHWNPALEEQACDRIYRMGQKKDVFIYRYLCKDTIEEKIVALQQRKMSLAKSVLSGSGVKSQKLSLSDLRMLFGV</sequence>
<name>A0ABM0K2P2_APLCA</name>
<keyword evidence="2" id="KW-0378">Hydrolase</keyword>
<dbReference type="InterPro" id="IPR027417">
    <property type="entry name" value="P-loop_NTPase"/>
</dbReference>